<name>A0ABV7NK42_9SPHN</name>
<feature type="compositionally biased region" description="Polar residues" evidence="2">
    <location>
        <begin position="1"/>
        <end position="10"/>
    </location>
</feature>
<dbReference type="SUPFAM" id="SSF111369">
    <property type="entry name" value="HlyD-like secretion proteins"/>
    <property type="match status" value="3"/>
</dbReference>
<proteinExistence type="predicted"/>
<reference evidence="7" key="1">
    <citation type="journal article" date="2019" name="Int. J. Syst. Evol. Microbiol.">
        <title>The Global Catalogue of Microorganisms (GCM) 10K type strain sequencing project: providing services to taxonomists for standard genome sequencing and annotation.</title>
        <authorList>
            <consortium name="The Broad Institute Genomics Platform"/>
            <consortium name="The Broad Institute Genome Sequencing Center for Infectious Disease"/>
            <person name="Wu L."/>
            <person name="Ma J."/>
        </authorList>
    </citation>
    <scope>NUCLEOTIDE SEQUENCE [LARGE SCALE GENOMIC DNA]</scope>
    <source>
        <strain evidence="7">CCM 7491</strain>
    </source>
</reference>
<evidence type="ECO:0000313" key="6">
    <source>
        <dbReference type="EMBL" id="MFC3443365.1"/>
    </source>
</evidence>
<feature type="coiled-coil region" evidence="1">
    <location>
        <begin position="111"/>
        <end position="169"/>
    </location>
</feature>
<keyword evidence="3" id="KW-0812">Transmembrane</keyword>
<dbReference type="RefSeq" id="WP_380798081.1">
    <property type="nucleotide sequence ID" value="NZ_JBHRVU010000005.1"/>
</dbReference>
<dbReference type="PANTHER" id="PTHR30386:SF24">
    <property type="entry name" value="MULTIDRUG RESISTANCE EFFLUX PUMP"/>
    <property type="match status" value="1"/>
</dbReference>
<feature type="region of interest" description="Disordered" evidence="2">
    <location>
        <begin position="1"/>
        <end position="26"/>
    </location>
</feature>
<evidence type="ECO:0000259" key="4">
    <source>
        <dbReference type="Pfam" id="PF25917"/>
    </source>
</evidence>
<evidence type="ECO:0000256" key="2">
    <source>
        <dbReference type="SAM" id="MobiDB-lite"/>
    </source>
</evidence>
<dbReference type="InterPro" id="IPR058792">
    <property type="entry name" value="Beta-barrel_RND_2"/>
</dbReference>
<keyword evidence="3" id="KW-0472">Membrane</keyword>
<dbReference type="Gene3D" id="2.40.30.170">
    <property type="match status" value="1"/>
</dbReference>
<dbReference type="Pfam" id="PF25954">
    <property type="entry name" value="Beta-barrel_RND_2"/>
    <property type="match status" value="1"/>
</dbReference>
<keyword evidence="1" id="KW-0175">Coiled coil</keyword>
<evidence type="ECO:0000256" key="3">
    <source>
        <dbReference type="SAM" id="Phobius"/>
    </source>
</evidence>
<dbReference type="EMBL" id="JBHRVU010000005">
    <property type="protein sequence ID" value="MFC3443365.1"/>
    <property type="molecule type" value="Genomic_DNA"/>
</dbReference>
<dbReference type="Proteomes" id="UP001595681">
    <property type="component" value="Unassembled WGS sequence"/>
</dbReference>
<dbReference type="InterPro" id="IPR058625">
    <property type="entry name" value="MdtA-like_BSH"/>
</dbReference>
<dbReference type="Pfam" id="PF25917">
    <property type="entry name" value="BSH_RND"/>
    <property type="match status" value="1"/>
</dbReference>
<accession>A0ABV7NK42</accession>
<dbReference type="InterPro" id="IPR050739">
    <property type="entry name" value="MFP"/>
</dbReference>
<sequence>MNQPTTTAPEPQTHDPQIDPPQSGWRPPARGRLTVIAIVAIAIAAVAAILYAWQLPPFAGLSEQTDNAYVRGKVTIISPQVSGYVTSVPVQDFADVKAGQTLATIDQRIYAAKVEQAKANLAAQIAALDNSQQSQRSREAALTGQEAGIASARAQLVKAQADMRRADALVADGSISERERDQTRAALLAAQATVQQASATRQIGTQDVRSVLVGRSGLEAAVEGARAQLHLAQIDLDNSIIRAPVAGQLSEIGVRNGAYVTAGTQLMFLVPHDHWVIANYKEAQTHRMRVGQRATFRVDALGGAKLTGHVENMAPAAGSEFAVLKADNATGNFVKVAQRIAVRVRIDPGQDLAKRLRPGMSVVIKIHTHD</sequence>
<evidence type="ECO:0000313" key="7">
    <source>
        <dbReference type="Proteomes" id="UP001595681"/>
    </source>
</evidence>
<evidence type="ECO:0000256" key="1">
    <source>
        <dbReference type="SAM" id="Coils"/>
    </source>
</evidence>
<keyword evidence="7" id="KW-1185">Reference proteome</keyword>
<feature type="transmembrane region" description="Helical" evidence="3">
    <location>
        <begin position="33"/>
        <end position="53"/>
    </location>
</feature>
<gene>
    <name evidence="6" type="ORF">ACFOKF_19615</name>
</gene>
<dbReference type="Gene3D" id="2.40.50.100">
    <property type="match status" value="1"/>
</dbReference>
<dbReference type="Gene3D" id="1.10.287.470">
    <property type="entry name" value="Helix hairpin bin"/>
    <property type="match status" value="2"/>
</dbReference>
<protein>
    <submittedName>
        <fullName evidence="6">HlyD family secretion protein</fullName>
    </submittedName>
</protein>
<evidence type="ECO:0000259" key="5">
    <source>
        <dbReference type="Pfam" id="PF25954"/>
    </source>
</evidence>
<feature type="domain" description="CusB-like beta-barrel" evidence="5">
    <location>
        <begin position="275"/>
        <end position="317"/>
    </location>
</feature>
<organism evidence="6 7">
    <name type="scientific">Sphingobium rhizovicinum</name>
    <dbReference type="NCBI Taxonomy" id="432308"/>
    <lineage>
        <taxon>Bacteria</taxon>
        <taxon>Pseudomonadati</taxon>
        <taxon>Pseudomonadota</taxon>
        <taxon>Alphaproteobacteria</taxon>
        <taxon>Sphingomonadales</taxon>
        <taxon>Sphingomonadaceae</taxon>
        <taxon>Sphingobium</taxon>
    </lineage>
</organism>
<comment type="caution">
    <text evidence="6">The sequence shown here is derived from an EMBL/GenBank/DDBJ whole genome shotgun (WGS) entry which is preliminary data.</text>
</comment>
<feature type="domain" description="Multidrug resistance protein MdtA-like barrel-sandwich hybrid" evidence="4">
    <location>
        <begin position="77"/>
        <end position="269"/>
    </location>
</feature>
<dbReference type="PANTHER" id="PTHR30386">
    <property type="entry name" value="MEMBRANE FUSION SUBUNIT OF EMRAB-TOLC MULTIDRUG EFFLUX PUMP"/>
    <property type="match status" value="1"/>
</dbReference>
<keyword evidence="3" id="KW-1133">Transmembrane helix</keyword>